<comment type="caution">
    <text evidence="1">The sequence shown here is derived from an EMBL/GenBank/DDBJ whole genome shotgun (WGS) entry which is preliminary data.</text>
</comment>
<dbReference type="EMBL" id="CM046391">
    <property type="protein sequence ID" value="KAI8560268.1"/>
    <property type="molecule type" value="Genomic_DNA"/>
</dbReference>
<gene>
    <name evidence="1" type="ORF">RHMOL_Rhmol04G0242400</name>
</gene>
<evidence type="ECO:0000313" key="1">
    <source>
        <dbReference type="EMBL" id="KAI8560268.1"/>
    </source>
</evidence>
<name>A0ACC0P3Q2_RHOML</name>
<accession>A0ACC0P3Q2</accession>
<protein>
    <submittedName>
        <fullName evidence="1">Uncharacterized protein</fullName>
    </submittedName>
</protein>
<organism evidence="1 2">
    <name type="scientific">Rhododendron molle</name>
    <name type="common">Chinese azalea</name>
    <name type="synonym">Azalea mollis</name>
    <dbReference type="NCBI Taxonomy" id="49168"/>
    <lineage>
        <taxon>Eukaryota</taxon>
        <taxon>Viridiplantae</taxon>
        <taxon>Streptophyta</taxon>
        <taxon>Embryophyta</taxon>
        <taxon>Tracheophyta</taxon>
        <taxon>Spermatophyta</taxon>
        <taxon>Magnoliopsida</taxon>
        <taxon>eudicotyledons</taxon>
        <taxon>Gunneridae</taxon>
        <taxon>Pentapetalae</taxon>
        <taxon>asterids</taxon>
        <taxon>Ericales</taxon>
        <taxon>Ericaceae</taxon>
        <taxon>Ericoideae</taxon>
        <taxon>Rhodoreae</taxon>
        <taxon>Rhododendron</taxon>
    </lineage>
</organism>
<dbReference type="Proteomes" id="UP001062846">
    <property type="component" value="Chromosome 4"/>
</dbReference>
<keyword evidence="2" id="KW-1185">Reference proteome</keyword>
<evidence type="ECO:0000313" key="2">
    <source>
        <dbReference type="Proteomes" id="UP001062846"/>
    </source>
</evidence>
<reference evidence="1" key="1">
    <citation type="submission" date="2022-02" db="EMBL/GenBank/DDBJ databases">
        <title>Plant Genome Project.</title>
        <authorList>
            <person name="Zhang R.-G."/>
        </authorList>
    </citation>
    <scope>NUCLEOTIDE SEQUENCE</scope>
    <source>
        <strain evidence="1">AT1</strain>
    </source>
</reference>
<proteinExistence type="predicted"/>
<sequence length="73" mass="9034">MDEDGEYDYDIYDEDMYVDEDPYYVDEYNWDILYRRRIESSHPQTSIKATTETRCCKATEESRCYTRHYKHPQ</sequence>